<dbReference type="GeneID" id="30157833"/>
<keyword evidence="3" id="KW-0539">Nucleus</keyword>
<dbReference type="PROSITE" id="PS51714">
    <property type="entry name" value="G_BMS1"/>
    <property type="match status" value="1"/>
</dbReference>
<evidence type="ECO:0000256" key="1">
    <source>
        <dbReference type="ARBA" id="ARBA00004604"/>
    </source>
</evidence>
<dbReference type="SMART" id="SM01362">
    <property type="entry name" value="DUF663"/>
    <property type="match status" value="1"/>
</dbReference>
<comment type="similarity">
    <text evidence="4">Belongs to the TRAFAC class translation factor GTPase superfamily. Bms1-like GTPase family. TSR1 subfamily.</text>
</comment>
<feature type="compositionally biased region" description="Low complexity" evidence="5">
    <location>
        <begin position="24"/>
        <end position="41"/>
    </location>
</feature>
<reference evidence="7 8" key="1">
    <citation type="submission" date="2016-06" db="EMBL/GenBank/DDBJ databases">
        <title>Evolution of pathogenesis and genome organization in the Tremellales.</title>
        <authorList>
            <person name="Cuomo C."/>
            <person name="Litvintseva A."/>
            <person name="Heitman J."/>
            <person name="Chen Y."/>
            <person name="Sun S."/>
            <person name="Springer D."/>
            <person name="Dromer F."/>
            <person name="Young S."/>
            <person name="Zeng Q."/>
            <person name="Chapman S."/>
            <person name="Gujja S."/>
            <person name="Saif S."/>
            <person name="Birren B."/>
        </authorList>
    </citation>
    <scope>NUCLEOTIDE SEQUENCE [LARGE SCALE GENOMIC DNA]</scope>
    <source>
        <strain evidence="7 8">CBS 6039</strain>
    </source>
</reference>
<keyword evidence="8" id="KW-1185">Reference proteome</keyword>
<protein>
    <recommendedName>
        <fullName evidence="6">Bms1-type G domain-containing protein</fullName>
    </recommendedName>
</protein>
<dbReference type="Pfam" id="PF08142">
    <property type="entry name" value="AARP2CN"/>
    <property type="match status" value="1"/>
</dbReference>
<feature type="compositionally biased region" description="Acidic residues" evidence="5">
    <location>
        <begin position="437"/>
        <end position="450"/>
    </location>
</feature>
<feature type="region of interest" description="Disordered" evidence="5">
    <location>
        <begin position="437"/>
        <end position="462"/>
    </location>
</feature>
<dbReference type="GO" id="GO:0030688">
    <property type="term" value="C:preribosome, small subunit precursor"/>
    <property type="evidence" value="ECO:0007669"/>
    <property type="project" value="TreeGrafter"/>
</dbReference>
<sequence length="786" mass="87074">MSDHRHRPTLKQANKGFKSKHASKGSIKAASKGKPASSAHPPNSSKHATTSSKQARLNSNAQKRSSKHKATAQDLKFFSTASNGGKQLTTNARSFHAAQTFTGHAPRVVTVVPLLPSLSPKCFLEKLLPCLGLSEDEVQHARTGIPEQGTFVVRAPRFKTTLQVNLLPSLSLYPTLDSALVSDYVVLLLSSVDEVQVEGETVLRCLQGQIGTREVISCVQAPASNPITRDTKQLIHKSLLSFSQYFFPKVAKIHSSDTSEESALLARALCESTPKGATRVDGRPYLIAESAQAIGWVPNDDISEDGESVGQLSVFGTVRGGGTLSADRLVHIPGHGDYQLLSIHDAPLPSRASHDDRFTISQNVLSSPSADADDLVSTNTPDISGNEQTWPTEEEMAGSADYDMNAPSGAPIAVKRVPKGTSSYQAAWIVDDGEGMAEGSEEEMEDLEASEDTREPHRDLDPEQEEQEYNMFIQRKADADQDYSSFPDEVDTPRHITARSRFQRYRGLKSFRTSPWDPYEDLPLDYGRIFQFEDYSATRKQALEECAHDGVETGTRVLLTIKDVPRSIVDSSLPLIIYGLLRHEHKQSVLHFVVQRNTEYRDPVQAKDDFQLCLGPRRYLVNPLFSQHSGSKGVNNVHKSEKFMKPGIATVMSIFGPIWFGQSGCLLLKDDGSTGVPNLVATGTFMSSDPTRVIAKRVILTGHPVKVHKKTATIRYMFFNREDVEYFKSVELHTKYGRTGHIKESLGTHGYYKAHFDGPIQQMDTICMSLYKRQYPKWSNMLKKPI</sequence>
<feature type="domain" description="Bms1-type G" evidence="6">
    <location>
        <begin position="105"/>
        <end position="275"/>
    </location>
</feature>
<dbReference type="Pfam" id="PF22298">
    <property type="entry name" value="Tsr1_G-like"/>
    <property type="match status" value="1"/>
</dbReference>
<dbReference type="Pfam" id="PF04950">
    <property type="entry name" value="RIBIOP_C"/>
    <property type="match status" value="1"/>
</dbReference>
<dbReference type="GO" id="GO:0005525">
    <property type="term" value="F:GTP binding"/>
    <property type="evidence" value="ECO:0007669"/>
    <property type="project" value="TreeGrafter"/>
</dbReference>
<comment type="caution">
    <text evidence="7">The sequence shown here is derived from an EMBL/GenBank/DDBJ whole genome shotgun (WGS) entry which is preliminary data.</text>
</comment>
<evidence type="ECO:0000256" key="2">
    <source>
        <dbReference type="ARBA" id="ARBA00022517"/>
    </source>
</evidence>
<dbReference type="Proteomes" id="UP000094065">
    <property type="component" value="Unassembled WGS sequence"/>
</dbReference>
<dbReference type="STRING" id="1295533.A0A1E3HG67"/>
<evidence type="ECO:0000313" key="7">
    <source>
        <dbReference type="EMBL" id="ODN75348.1"/>
    </source>
</evidence>
<dbReference type="GO" id="GO:0034511">
    <property type="term" value="F:U3 snoRNA binding"/>
    <property type="evidence" value="ECO:0007669"/>
    <property type="project" value="TreeGrafter"/>
</dbReference>
<dbReference type="EMBL" id="AWGJ01000010">
    <property type="protein sequence ID" value="ODN75348.1"/>
    <property type="molecule type" value="Genomic_DNA"/>
</dbReference>
<feature type="compositionally biased region" description="Basic and acidic residues" evidence="5">
    <location>
        <begin position="451"/>
        <end position="461"/>
    </location>
</feature>
<dbReference type="InterPro" id="IPR030387">
    <property type="entry name" value="G_Bms1/Tsr1_dom"/>
</dbReference>
<feature type="region of interest" description="Disordered" evidence="5">
    <location>
        <begin position="1"/>
        <end position="78"/>
    </location>
</feature>
<dbReference type="InterPro" id="IPR007034">
    <property type="entry name" value="BMS1_TSR1_C"/>
</dbReference>
<comment type="subcellular location">
    <subcellularLocation>
        <location evidence="1">Nucleus</location>
        <location evidence="1">Nucleolus</location>
    </subcellularLocation>
</comment>
<evidence type="ECO:0000256" key="5">
    <source>
        <dbReference type="SAM" id="MobiDB-lite"/>
    </source>
</evidence>
<keyword evidence="2" id="KW-0690">Ribosome biogenesis</keyword>
<organism evidence="7 8">
    <name type="scientific">Cryptococcus amylolentus CBS 6039</name>
    <dbReference type="NCBI Taxonomy" id="1295533"/>
    <lineage>
        <taxon>Eukaryota</taxon>
        <taxon>Fungi</taxon>
        <taxon>Dikarya</taxon>
        <taxon>Basidiomycota</taxon>
        <taxon>Agaricomycotina</taxon>
        <taxon>Tremellomycetes</taxon>
        <taxon>Tremellales</taxon>
        <taxon>Cryptococcaceae</taxon>
        <taxon>Cryptococcus</taxon>
    </lineage>
</organism>
<dbReference type="RefSeq" id="XP_018990998.1">
    <property type="nucleotide sequence ID" value="XM_019141023.1"/>
</dbReference>
<evidence type="ECO:0000313" key="8">
    <source>
        <dbReference type="Proteomes" id="UP000094065"/>
    </source>
</evidence>
<dbReference type="InterPro" id="IPR012948">
    <property type="entry name" value="AARP2CN"/>
</dbReference>
<dbReference type="GO" id="GO:0005730">
    <property type="term" value="C:nucleolus"/>
    <property type="evidence" value="ECO:0007669"/>
    <property type="project" value="UniProtKB-SubCell"/>
</dbReference>
<dbReference type="OrthoDB" id="119302at2759"/>
<dbReference type="GO" id="GO:0000462">
    <property type="term" value="P:maturation of SSU-rRNA from tricistronic rRNA transcript (SSU-rRNA, 5.8S rRNA, LSU-rRNA)"/>
    <property type="evidence" value="ECO:0007669"/>
    <property type="project" value="TreeGrafter"/>
</dbReference>
<feature type="compositionally biased region" description="Polar residues" evidence="5">
    <location>
        <begin position="42"/>
        <end position="63"/>
    </location>
</feature>
<feature type="compositionally biased region" description="Polar residues" evidence="5">
    <location>
        <begin position="376"/>
        <end position="390"/>
    </location>
</feature>
<accession>A0A1E3HG67</accession>
<feature type="region of interest" description="Disordered" evidence="5">
    <location>
        <begin position="366"/>
        <end position="390"/>
    </location>
</feature>
<dbReference type="InterPro" id="IPR039761">
    <property type="entry name" value="Bms1/Tsr1"/>
</dbReference>
<dbReference type="SMART" id="SM00785">
    <property type="entry name" value="AARP2CN"/>
    <property type="match status" value="1"/>
</dbReference>
<evidence type="ECO:0000256" key="4">
    <source>
        <dbReference type="ARBA" id="ARBA00038288"/>
    </source>
</evidence>
<dbReference type="GO" id="GO:0003924">
    <property type="term" value="F:GTPase activity"/>
    <property type="evidence" value="ECO:0007669"/>
    <property type="project" value="TreeGrafter"/>
</dbReference>
<evidence type="ECO:0000259" key="6">
    <source>
        <dbReference type="PROSITE" id="PS51714"/>
    </source>
</evidence>
<dbReference type="PANTHER" id="PTHR12858:SF1">
    <property type="entry name" value="PRE-RRNA-PROCESSING PROTEIN TSR1 HOMOLOG"/>
    <property type="match status" value="1"/>
</dbReference>
<dbReference type="AlphaFoldDB" id="A0A1E3HG67"/>
<evidence type="ECO:0000256" key="3">
    <source>
        <dbReference type="ARBA" id="ARBA00023242"/>
    </source>
</evidence>
<gene>
    <name evidence="7" type="ORF">L202_06524</name>
</gene>
<name>A0A1E3HG67_9TREE</name>
<dbReference type="PANTHER" id="PTHR12858">
    <property type="entry name" value="RIBOSOME BIOGENESIS PROTEIN"/>
    <property type="match status" value="1"/>
</dbReference>
<dbReference type="GO" id="GO:0000479">
    <property type="term" value="P:endonucleolytic cleavage of tricistronic rRNA transcript (SSU-rRNA, 5.8S rRNA, LSU-rRNA)"/>
    <property type="evidence" value="ECO:0007669"/>
    <property type="project" value="TreeGrafter"/>
</dbReference>
<proteinExistence type="inferred from homology"/>